<keyword evidence="1" id="KW-1133">Transmembrane helix</keyword>
<dbReference type="Pfam" id="PF07584">
    <property type="entry name" value="BatA"/>
    <property type="match status" value="1"/>
</dbReference>
<accession>A0A7Y8XZ19</accession>
<evidence type="ECO:0000256" key="1">
    <source>
        <dbReference type="SAM" id="Phobius"/>
    </source>
</evidence>
<dbReference type="Proteomes" id="UP000535020">
    <property type="component" value="Unassembled WGS sequence"/>
</dbReference>
<keyword evidence="4" id="KW-1185">Reference proteome</keyword>
<dbReference type="InterPro" id="IPR036465">
    <property type="entry name" value="vWFA_dom_sf"/>
</dbReference>
<sequence>MQFRHPEILYFLFLLVIPIIVHLFQLRRFKKEYFTNVKFLKELSIQTRKSSRIKKWLLLATRLLLLACVIIAFAQPFFKAKDSNSAANEMYIILDNSFSMQAKGQKGELLRRAVEDLLEHTPDGRNFSLVTNTESFWNTDIKSIQKELQNLKYSATPFQLDNLIAKVNARKSAFSKDIIVITDAAGLEQKQLKGIDKESNTYFIVPESEQKNNVAVDSVSLNQTMDNFYEISVKLSAFGDENKEVPIALYNDGKLIAKTVSKMDAKQKTMNFTIPKADFNGFVQITDNGLAYDNELYFSLSKPEKTNVISIGDAAKSGFLSRIYTQQEFNFANFPLQSLDYNQIDKQDVIILNELKEIPQALLTTLKAFSEKGGNIVLIPSEESSVSNLNAFASNFGGFQFRNLVSDEKLVTKIAFSHPLYAGVFEKKIENFQYPKTAKSFAISSASAPILSYEDQSSFLTSVGNSVASVYVFAGPISVSNSNFQNSPLIVPTFYNMAQNAQKTGIISLTIGNGLPFVMDANLAKDEIVEVKGRDEKFIPVQQILNNKVKMTFNDLPQEAGNYGVFSKERLLRHIGFNYDRTESDLRSNADLLSDYKTIDSVETVFDTLQADRTNTDIWKWFVILALIFLTTELLIQKFVK</sequence>
<feature type="transmembrane region" description="Helical" evidence="1">
    <location>
        <begin position="6"/>
        <end position="24"/>
    </location>
</feature>
<evidence type="ECO:0000259" key="2">
    <source>
        <dbReference type="Pfam" id="PF07584"/>
    </source>
</evidence>
<dbReference type="InterPro" id="IPR024163">
    <property type="entry name" value="Aerotolerance_reg_N"/>
</dbReference>
<dbReference type="NCBIfam" id="TIGR02226">
    <property type="entry name" value="two_anch"/>
    <property type="match status" value="1"/>
</dbReference>
<feature type="transmembrane region" description="Helical" evidence="1">
    <location>
        <begin position="56"/>
        <end position="78"/>
    </location>
</feature>
<keyword evidence="1" id="KW-0812">Transmembrane</keyword>
<dbReference type="PANTHER" id="PTHR37464">
    <property type="entry name" value="BLL2463 PROTEIN"/>
    <property type="match status" value="1"/>
</dbReference>
<feature type="domain" description="Aerotolerance regulator N-terminal" evidence="2">
    <location>
        <begin position="1"/>
        <end position="76"/>
    </location>
</feature>
<organism evidence="3 4">
    <name type="scientific">Flavobacterium agri</name>
    <dbReference type="NCBI Taxonomy" id="2743471"/>
    <lineage>
        <taxon>Bacteria</taxon>
        <taxon>Pseudomonadati</taxon>
        <taxon>Bacteroidota</taxon>
        <taxon>Flavobacteriia</taxon>
        <taxon>Flavobacteriales</taxon>
        <taxon>Flavobacteriaceae</taxon>
        <taxon>Flavobacterium</taxon>
    </lineage>
</organism>
<dbReference type="InterPro" id="IPR011933">
    <property type="entry name" value="Double_TM_dom"/>
</dbReference>
<evidence type="ECO:0000313" key="4">
    <source>
        <dbReference type="Proteomes" id="UP000535020"/>
    </source>
</evidence>
<dbReference type="EMBL" id="JACBJI010000001">
    <property type="protein sequence ID" value="NYA69351.1"/>
    <property type="molecule type" value="Genomic_DNA"/>
</dbReference>
<keyword evidence="1" id="KW-0472">Membrane</keyword>
<comment type="caution">
    <text evidence="3">The sequence shown here is derived from an EMBL/GenBank/DDBJ whole genome shotgun (WGS) entry which is preliminary data.</text>
</comment>
<gene>
    <name evidence="3" type="ORF">HZF10_00350</name>
</gene>
<dbReference type="PANTHER" id="PTHR37464:SF1">
    <property type="entry name" value="BLL2463 PROTEIN"/>
    <property type="match status" value="1"/>
</dbReference>
<dbReference type="AlphaFoldDB" id="A0A7Y8XZ19"/>
<dbReference type="SUPFAM" id="SSF53300">
    <property type="entry name" value="vWA-like"/>
    <property type="match status" value="1"/>
</dbReference>
<evidence type="ECO:0000313" key="3">
    <source>
        <dbReference type="EMBL" id="NYA69351.1"/>
    </source>
</evidence>
<name>A0A7Y8XZ19_9FLAO</name>
<dbReference type="RefSeq" id="WP_176004174.1">
    <property type="nucleotide sequence ID" value="NZ_JABWMI010000001.1"/>
</dbReference>
<proteinExistence type="predicted"/>
<reference evidence="3 4" key="1">
    <citation type="submission" date="2020-07" db="EMBL/GenBank/DDBJ databases">
        <authorList>
            <person name="Sun Q."/>
        </authorList>
    </citation>
    <scope>NUCLEOTIDE SEQUENCE [LARGE SCALE GENOMIC DNA]</scope>
    <source>
        <strain evidence="3 4">MAH-1</strain>
    </source>
</reference>
<protein>
    <submittedName>
        <fullName evidence="3">BatA domain-containing protein</fullName>
    </submittedName>
</protein>